<dbReference type="AlphaFoldDB" id="A0AAJ5NI45"/>
<dbReference type="Proteomes" id="UP000266918">
    <property type="component" value="Chromosome"/>
</dbReference>
<organism evidence="2 3">
    <name type="scientific">Streptococcus sanguinis</name>
    <dbReference type="NCBI Taxonomy" id="1305"/>
    <lineage>
        <taxon>Bacteria</taxon>
        <taxon>Bacillati</taxon>
        <taxon>Bacillota</taxon>
        <taxon>Bacilli</taxon>
        <taxon>Lactobacillales</taxon>
        <taxon>Streptococcaceae</taxon>
        <taxon>Streptococcus</taxon>
    </lineage>
</organism>
<feature type="transmembrane region" description="Helical" evidence="1">
    <location>
        <begin position="217"/>
        <end position="242"/>
    </location>
</feature>
<dbReference type="EMBL" id="LR134002">
    <property type="protein sequence ID" value="VDY72226.1"/>
    <property type="molecule type" value="Genomic_DNA"/>
</dbReference>
<feature type="transmembrane region" description="Helical" evidence="1">
    <location>
        <begin position="20"/>
        <end position="43"/>
    </location>
</feature>
<reference evidence="2 3" key="1">
    <citation type="submission" date="2018-12" db="EMBL/GenBank/DDBJ databases">
        <authorList>
            <consortium name="Pathogen Informatics"/>
        </authorList>
    </citation>
    <scope>NUCLEOTIDE SEQUENCE [LARGE SCALE GENOMIC DNA]</scope>
    <source>
        <strain evidence="3">NCTC 10904</strain>
    </source>
</reference>
<gene>
    <name evidence="2" type="ORF">NCTC10904_01528</name>
</gene>
<feature type="transmembrane region" description="Helical" evidence="1">
    <location>
        <begin position="109"/>
        <end position="127"/>
    </location>
</feature>
<protein>
    <submittedName>
        <fullName evidence="2">Uncharacterized protein</fullName>
    </submittedName>
</protein>
<feature type="transmembrane region" description="Helical" evidence="1">
    <location>
        <begin position="133"/>
        <end position="157"/>
    </location>
</feature>
<sequence length="252" mass="29000">MLICQVISFNQKLIYRHQFFGTAMLFAMINGLLLSLVLTDYVIVVLTNNLLKNSFIYTIIFGLSSLLLFLGLILYNVRWLKKQLETGFSEQRTNANYVAASSVYSKPSIWIILGATLLGGVMVGWISGYSKQILGILGNIVFISAFSRLIVEVGYLLKLRAKDKTYWEEVPEELYNQSFFKTLDFKKTKPRLITEIILFLGIIACLQLLNIDAENGPIWLIWFIRIFGYTIVLDATGSFIYYQFKKRKTRKH</sequence>
<proteinExistence type="predicted"/>
<accession>A0AAJ5NI45</accession>
<keyword evidence="1" id="KW-1133">Transmembrane helix</keyword>
<evidence type="ECO:0000313" key="3">
    <source>
        <dbReference type="Proteomes" id="UP000266918"/>
    </source>
</evidence>
<keyword evidence="1" id="KW-0812">Transmembrane</keyword>
<name>A0AAJ5NI45_STRSA</name>
<evidence type="ECO:0000256" key="1">
    <source>
        <dbReference type="SAM" id="Phobius"/>
    </source>
</evidence>
<feature type="transmembrane region" description="Helical" evidence="1">
    <location>
        <begin position="192"/>
        <end position="211"/>
    </location>
</feature>
<keyword evidence="1" id="KW-0472">Membrane</keyword>
<evidence type="ECO:0000313" key="2">
    <source>
        <dbReference type="EMBL" id="VDY72226.1"/>
    </source>
</evidence>
<feature type="transmembrane region" description="Helical" evidence="1">
    <location>
        <begin position="55"/>
        <end position="75"/>
    </location>
</feature>